<accession>A0A3S5XYN4</accession>
<dbReference type="AlphaFoldDB" id="A0A3S5XYN4"/>
<evidence type="ECO:0000313" key="2">
    <source>
        <dbReference type="EMBL" id="ATQ35364.1"/>
    </source>
</evidence>
<evidence type="ECO:0008006" key="4">
    <source>
        <dbReference type="Google" id="ProtNLM"/>
    </source>
</evidence>
<evidence type="ECO:0000256" key="1">
    <source>
        <dbReference type="SAM" id="Coils"/>
    </source>
</evidence>
<organism evidence="2 3">
    <name type="scientific">Mesoplasma entomophilum</name>
    <dbReference type="NCBI Taxonomy" id="2149"/>
    <lineage>
        <taxon>Bacteria</taxon>
        <taxon>Bacillati</taxon>
        <taxon>Mycoplasmatota</taxon>
        <taxon>Mollicutes</taxon>
        <taxon>Entomoplasmatales</taxon>
        <taxon>Entomoplasmataceae</taxon>
        <taxon>Mesoplasma</taxon>
    </lineage>
</organism>
<evidence type="ECO:0000313" key="3">
    <source>
        <dbReference type="Proteomes" id="UP000232226"/>
    </source>
</evidence>
<name>A0A3S5XYN4_9MOLU</name>
<reference evidence="2 3" key="1">
    <citation type="submission" date="2017-10" db="EMBL/GenBank/DDBJ databases">
        <title>Complete Genome Sequence of Mesoplasma entomophilum.</title>
        <authorList>
            <person name="Knight T.F."/>
            <person name="Citino T."/>
            <person name="Rubinstein R."/>
            <person name="Neuschaefer Z."/>
        </authorList>
    </citation>
    <scope>NUCLEOTIDE SEQUENCE [LARGE SCALE GENOMIC DNA]</scope>
    <source>
        <strain evidence="2 3">TAC</strain>
    </source>
</reference>
<dbReference type="KEGG" id="ment:CS528_01085"/>
<dbReference type="Proteomes" id="UP000232226">
    <property type="component" value="Chromosome"/>
</dbReference>
<gene>
    <name evidence="2" type="ORF">CS528_01085</name>
</gene>
<keyword evidence="3" id="KW-1185">Reference proteome</keyword>
<protein>
    <recommendedName>
        <fullName evidence="4">DivIVA domain-containing protein</fullName>
    </recommendedName>
</protein>
<sequence length="118" mass="13892">MKKQIILADEILHEKIPSEFPGYKVESVDNLLDKIIVQMKFYEEELVRLNKVIEEKNSDIAVLEQKSSDYHAMFINKSAEIDKLTKERFSNSDFVKQSKQIDTLEKTMKQILEKLENK</sequence>
<proteinExistence type="predicted"/>
<keyword evidence="1" id="KW-0175">Coiled coil</keyword>
<dbReference type="RefSeq" id="WP_099651048.1">
    <property type="nucleotide sequence ID" value="NZ_CP022507.1"/>
</dbReference>
<feature type="coiled-coil region" evidence="1">
    <location>
        <begin position="32"/>
        <end position="66"/>
    </location>
</feature>
<dbReference type="EMBL" id="CP024411">
    <property type="protein sequence ID" value="ATQ35364.1"/>
    <property type="molecule type" value="Genomic_DNA"/>
</dbReference>